<sequence length="233" mass="24555">MASATAVSHRALDGAAYRLESDLDLREPATSALEVIVGGRLVEFTAGDASLGDSVAASLGVEGFDSELSFAGGILQTAVTEEREPRSGLVERPLLVVWRGRRYAMVTRLYDIGTTEVLGLLRTLRVQETANGLTLTPDRTAGSANAAAATVIKEIPGLGLLELTRRTKAHAAQLPPWKGVATAAGDLYRDTFTDGTPFFVLSGPEVWATVAPLPSTTVEKVPDLVGRLTLALA</sequence>
<protein>
    <submittedName>
        <fullName evidence="1">Uncharacterized protein</fullName>
    </submittedName>
</protein>
<organism evidence="1 2">
    <name type="scientific">Streptomyces smaragdinus</name>
    <dbReference type="NCBI Taxonomy" id="2585196"/>
    <lineage>
        <taxon>Bacteria</taxon>
        <taxon>Bacillati</taxon>
        <taxon>Actinomycetota</taxon>
        <taxon>Actinomycetes</taxon>
        <taxon>Kitasatosporales</taxon>
        <taxon>Streptomycetaceae</taxon>
        <taxon>Streptomyces</taxon>
    </lineage>
</organism>
<name>A0A7K0CLQ3_9ACTN</name>
<keyword evidence="2" id="KW-1185">Reference proteome</keyword>
<dbReference type="RefSeq" id="WP_153455078.1">
    <property type="nucleotide sequence ID" value="NZ_WEGJ01000021.1"/>
</dbReference>
<gene>
    <name evidence="1" type="ORF">SRB5_45820</name>
</gene>
<reference evidence="1 2" key="1">
    <citation type="submission" date="2019-10" db="EMBL/GenBank/DDBJ databases">
        <title>Streptomyces smaragdinus sp. nov. and Streptomyces fabii sp. nov., isolated from the gut of fungus growing-termite Macrotermes natalensis.</title>
        <authorList>
            <person name="Schwitalla J."/>
            <person name="Benndorf R."/>
            <person name="Martin K."/>
            <person name="De Beer W."/>
            <person name="Kaster A.-K."/>
            <person name="Vollmers J."/>
            <person name="Poulsen M."/>
            <person name="Beemelmanns C."/>
        </authorList>
    </citation>
    <scope>NUCLEOTIDE SEQUENCE [LARGE SCALE GENOMIC DNA]</scope>
    <source>
        <strain evidence="1 2">RB5</strain>
    </source>
</reference>
<dbReference type="OrthoDB" id="4106525at2"/>
<dbReference type="AlphaFoldDB" id="A0A7K0CLQ3"/>
<dbReference type="EMBL" id="WEGJ01000021">
    <property type="protein sequence ID" value="MQY14415.1"/>
    <property type="molecule type" value="Genomic_DNA"/>
</dbReference>
<evidence type="ECO:0000313" key="2">
    <source>
        <dbReference type="Proteomes" id="UP000466345"/>
    </source>
</evidence>
<dbReference type="Proteomes" id="UP000466345">
    <property type="component" value="Unassembled WGS sequence"/>
</dbReference>
<proteinExistence type="predicted"/>
<accession>A0A7K0CLQ3</accession>
<comment type="caution">
    <text evidence="1">The sequence shown here is derived from an EMBL/GenBank/DDBJ whole genome shotgun (WGS) entry which is preliminary data.</text>
</comment>
<evidence type="ECO:0000313" key="1">
    <source>
        <dbReference type="EMBL" id="MQY14415.1"/>
    </source>
</evidence>